<evidence type="ECO:0000313" key="3">
    <source>
        <dbReference type="Proteomes" id="UP000193017"/>
    </source>
</evidence>
<evidence type="ECO:0000259" key="1">
    <source>
        <dbReference type="Pfam" id="PF01370"/>
    </source>
</evidence>
<dbReference type="Gene3D" id="3.40.50.720">
    <property type="entry name" value="NAD(P)-binding Rossmann-like Domain"/>
    <property type="match status" value="1"/>
</dbReference>
<dbReference type="OrthoDB" id="9776313at2"/>
<gene>
    <name evidence="2" type="ORF">B0A89_07645</name>
</gene>
<protein>
    <submittedName>
        <fullName evidence="2">Complex I NDUFA9 subunit family protein</fullName>
    </submittedName>
</protein>
<organism evidence="2 3">
    <name type="scientific">Paracoccus contaminans</name>
    <dbReference type="NCBI Taxonomy" id="1945662"/>
    <lineage>
        <taxon>Bacteria</taxon>
        <taxon>Pseudomonadati</taxon>
        <taxon>Pseudomonadota</taxon>
        <taxon>Alphaproteobacteria</taxon>
        <taxon>Rhodobacterales</taxon>
        <taxon>Paracoccaceae</taxon>
        <taxon>Paracoccus</taxon>
    </lineage>
</organism>
<dbReference type="Proteomes" id="UP000193017">
    <property type="component" value="Chromosome"/>
</dbReference>
<reference evidence="2 3" key="1">
    <citation type="submission" date="2017-03" db="EMBL/GenBank/DDBJ databases">
        <title>Genome sequence of Paracoccus contaminans isolated from a water microcosm.</title>
        <authorList>
            <person name="Aurass P."/>
            <person name="Karste S."/>
            <person name="Trost E."/>
            <person name="Glaeser S.P."/>
            <person name="Kaempfer P."/>
            <person name="Flieger A."/>
        </authorList>
    </citation>
    <scope>NUCLEOTIDE SEQUENCE [LARGE SCALE GENOMIC DNA]</scope>
    <source>
        <strain evidence="3">RKI 16-01929T\LMG 29738T\CCM 8701T\CIP 111112T</strain>
    </source>
</reference>
<feature type="domain" description="NAD-dependent epimerase/dehydratase" evidence="1">
    <location>
        <begin position="6"/>
        <end position="213"/>
    </location>
</feature>
<name>A0A1W6D136_9RHOB</name>
<dbReference type="GO" id="GO:0044877">
    <property type="term" value="F:protein-containing complex binding"/>
    <property type="evidence" value="ECO:0007669"/>
    <property type="project" value="TreeGrafter"/>
</dbReference>
<dbReference type="PANTHER" id="PTHR12126:SF11">
    <property type="entry name" value="NADH DEHYDROGENASE [UBIQUINONE] 1 ALPHA SUBCOMPLEX SUBUNIT 9, MITOCHONDRIAL"/>
    <property type="match status" value="1"/>
</dbReference>
<dbReference type="InterPro" id="IPR051207">
    <property type="entry name" value="ComplexI_NDUFA9_subunit"/>
</dbReference>
<keyword evidence="3" id="KW-1185">Reference proteome</keyword>
<dbReference type="InterPro" id="IPR001509">
    <property type="entry name" value="Epimerase_deHydtase"/>
</dbReference>
<dbReference type="Pfam" id="PF01370">
    <property type="entry name" value="Epimerase"/>
    <property type="match status" value="1"/>
</dbReference>
<dbReference type="InterPro" id="IPR036291">
    <property type="entry name" value="NAD(P)-bd_dom_sf"/>
</dbReference>
<dbReference type="STRING" id="1945662.B0A89_07645"/>
<dbReference type="KEGG" id="pcon:B0A89_07645"/>
<evidence type="ECO:0000313" key="2">
    <source>
        <dbReference type="EMBL" id="ARJ70796.1"/>
    </source>
</evidence>
<dbReference type="SUPFAM" id="SSF51735">
    <property type="entry name" value="NAD(P)-binding Rossmann-fold domains"/>
    <property type="match status" value="1"/>
</dbReference>
<dbReference type="FunFam" id="3.40.50.720:FF:000702">
    <property type="entry name" value="NADH dehydrogenase (Ubiquinone)"/>
    <property type="match status" value="1"/>
</dbReference>
<dbReference type="PANTHER" id="PTHR12126">
    <property type="entry name" value="NADH-UBIQUINONE OXIDOREDUCTASE 39 KDA SUBUNIT-RELATED"/>
    <property type="match status" value="1"/>
</dbReference>
<dbReference type="EMBL" id="CP020612">
    <property type="protein sequence ID" value="ARJ70796.1"/>
    <property type="molecule type" value="Genomic_DNA"/>
</dbReference>
<dbReference type="AlphaFoldDB" id="A0A1W6D136"/>
<dbReference type="CDD" id="cd05271">
    <property type="entry name" value="NDUFA9_like_SDR_a"/>
    <property type="match status" value="1"/>
</dbReference>
<proteinExistence type="predicted"/>
<accession>A0A1W6D136</accession>
<sequence>MMARLVTIYGGSGFVGRQIARAMAAEGWRVRVAVRRPNQAGVVRTYGMVGQVEPVFCNVRDDLSVTAAMVGADAVVNCVGILVRERRNTFKAIHEEAAGRIARISAEGGVGRLVHLSALGADPQAASHYAQSKGRGEAAVLAHRPDAVILRPSVIFGPDDGFFNKLAGMMRLGPVVPLPGAGALLQPVHVNDVAQAAVMGATGAAAPGIYELGGPDVMTMREIARMVARVIGRRRVLVGLPDVLGNLMGLGFDTIQAVSGGLLTNRVLTRDQVRQLRVPNRVGTGVRGFADLGIQPASAEAIVPEYLWRFRPSGQYDALKASARNLRDS</sequence>